<feature type="domain" description="ABC transporter" evidence="5">
    <location>
        <begin position="6"/>
        <end position="231"/>
    </location>
</feature>
<reference evidence="6" key="1">
    <citation type="submission" date="2021-05" db="EMBL/GenBank/DDBJ databases">
        <authorList>
            <person name="Sun Q."/>
            <person name="Inoue M."/>
        </authorList>
    </citation>
    <scope>NUCLEOTIDE SEQUENCE</scope>
    <source>
        <strain evidence="6">VKM B-3255</strain>
    </source>
</reference>
<dbReference type="InterPro" id="IPR003593">
    <property type="entry name" value="AAA+_ATPase"/>
</dbReference>
<evidence type="ECO:0000256" key="2">
    <source>
        <dbReference type="ARBA" id="ARBA00022448"/>
    </source>
</evidence>
<dbReference type="EMBL" id="JAHCQH010000017">
    <property type="protein sequence ID" value="MBS9478031.1"/>
    <property type="molecule type" value="Genomic_DNA"/>
</dbReference>
<dbReference type="PROSITE" id="PS00211">
    <property type="entry name" value="ABC_TRANSPORTER_1"/>
    <property type="match status" value="1"/>
</dbReference>
<dbReference type="Pfam" id="PF00005">
    <property type="entry name" value="ABC_tran"/>
    <property type="match status" value="1"/>
</dbReference>
<keyword evidence="4 6" id="KW-0067">ATP-binding</keyword>
<dbReference type="InterPro" id="IPR050166">
    <property type="entry name" value="ABC_transporter_ATP-bind"/>
</dbReference>
<dbReference type="InterPro" id="IPR027417">
    <property type="entry name" value="P-loop_NTPase"/>
</dbReference>
<evidence type="ECO:0000259" key="5">
    <source>
        <dbReference type="PROSITE" id="PS50893"/>
    </source>
</evidence>
<name>A0ABS5R8M7_9HYPH</name>
<evidence type="ECO:0000256" key="4">
    <source>
        <dbReference type="ARBA" id="ARBA00022840"/>
    </source>
</evidence>
<organism evidence="6 7">
    <name type="scientific">Ancylobacter radicis</name>
    <dbReference type="NCBI Taxonomy" id="2836179"/>
    <lineage>
        <taxon>Bacteria</taxon>
        <taxon>Pseudomonadati</taxon>
        <taxon>Pseudomonadota</taxon>
        <taxon>Alphaproteobacteria</taxon>
        <taxon>Hyphomicrobiales</taxon>
        <taxon>Xanthobacteraceae</taxon>
        <taxon>Ancylobacter</taxon>
    </lineage>
</organism>
<comment type="similarity">
    <text evidence="1">Belongs to the ABC transporter superfamily.</text>
</comment>
<sequence length="250" mass="27253">MAAMSAITLDIAEKRYPARTGTPAREIFRDFRLDVAAGEFLVLLGSSGLGKTTLLNIAAGLDDTYRGAVRFGTANPRIAYAFQNPRLLPWRTVLENVALPLGEGMAARTSARRMLEEVGLAELASAYPERLSLGQQRRAALARAFAIEPDVLLMDEPFVSLDQPAAERLRELLRRLLARRPASVMFVTHDPREAVALASRIVLLEGSPATVARDVKVTLGLRERASPALADAFLIRMGIIPRTEPATPRG</sequence>
<protein>
    <submittedName>
        <fullName evidence="6">ABC transporter ATP-binding protein</fullName>
    </submittedName>
</protein>
<dbReference type="GO" id="GO:0005524">
    <property type="term" value="F:ATP binding"/>
    <property type="evidence" value="ECO:0007669"/>
    <property type="project" value="UniProtKB-KW"/>
</dbReference>
<gene>
    <name evidence="6" type="ORF">KIP89_13025</name>
</gene>
<dbReference type="SMART" id="SM00382">
    <property type="entry name" value="AAA"/>
    <property type="match status" value="1"/>
</dbReference>
<dbReference type="SUPFAM" id="SSF52540">
    <property type="entry name" value="P-loop containing nucleoside triphosphate hydrolases"/>
    <property type="match status" value="1"/>
</dbReference>
<dbReference type="Proteomes" id="UP001166585">
    <property type="component" value="Unassembled WGS sequence"/>
</dbReference>
<dbReference type="InterPro" id="IPR003439">
    <property type="entry name" value="ABC_transporter-like_ATP-bd"/>
</dbReference>
<keyword evidence="7" id="KW-1185">Reference proteome</keyword>
<accession>A0ABS5R8M7</accession>
<dbReference type="PROSITE" id="PS50893">
    <property type="entry name" value="ABC_TRANSPORTER_2"/>
    <property type="match status" value="1"/>
</dbReference>
<evidence type="ECO:0000256" key="3">
    <source>
        <dbReference type="ARBA" id="ARBA00022741"/>
    </source>
</evidence>
<dbReference type="InterPro" id="IPR017871">
    <property type="entry name" value="ABC_transporter-like_CS"/>
</dbReference>
<dbReference type="Gene3D" id="3.40.50.300">
    <property type="entry name" value="P-loop containing nucleotide triphosphate hydrolases"/>
    <property type="match status" value="1"/>
</dbReference>
<proteinExistence type="inferred from homology"/>
<keyword evidence="2" id="KW-0813">Transport</keyword>
<comment type="caution">
    <text evidence="6">The sequence shown here is derived from an EMBL/GenBank/DDBJ whole genome shotgun (WGS) entry which is preliminary data.</text>
</comment>
<dbReference type="PANTHER" id="PTHR42788:SF13">
    <property type="entry name" value="ALIPHATIC SULFONATES IMPORT ATP-BINDING PROTEIN SSUB"/>
    <property type="match status" value="1"/>
</dbReference>
<keyword evidence="3" id="KW-0547">Nucleotide-binding</keyword>
<dbReference type="PANTHER" id="PTHR42788">
    <property type="entry name" value="TAURINE IMPORT ATP-BINDING PROTEIN-RELATED"/>
    <property type="match status" value="1"/>
</dbReference>
<evidence type="ECO:0000313" key="6">
    <source>
        <dbReference type="EMBL" id="MBS9478031.1"/>
    </source>
</evidence>
<evidence type="ECO:0000313" key="7">
    <source>
        <dbReference type="Proteomes" id="UP001166585"/>
    </source>
</evidence>
<evidence type="ECO:0000256" key="1">
    <source>
        <dbReference type="ARBA" id="ARBA00005417"/>
    </source>
</evidence>